<name>A0A843THZ1_COLES</name>
<keyword evidence="3" id="KW-1185">Reference proteome</keyword>
<accession>A0A843THZ1</accession>
<protein>
    <submittedName>
        <fullName evidence="2">Uncharacterized protein</fullName>
    </submittedName>
</protein>
<evidence type="ECO:0000256" key="1">
    <source>
        <dbReference type="SAM" id="MobiDB-lite"/>
    </source>
</evidence>
<feature type="compositionally biased region" description="Basic and acidic residues" evidence="1">
    <location>
        <begin position="1"/>
        <end position="10"/>
    </location>
</feature>
<proteinExistence type="predicted"/>
<comment type="caution">
    <text evidence="2">The sequence shown here is derived from an EMBL/GenBank/DDBJ whole genome shotgun (WGS) entry which is preliminary data.</text>
</comment>
<gene>
    <name evidence="2" type="ORF">Taro_001020</name>
</gene>
<evidence type="ECO:0000313" key="3">
    <source>
        <dbReference type="Proteomes" id="UP000652761"/>
    </source>
</evidence>
<dbReference type="EMBL" id="NMUH01000020">
    <property type="protein sequence ID" value="MQL68720.1"/>
    <property type="molecule type" value="Genomic_DNA"/>
</dbReference>
<reference evidence="2" key="1">
    <citation type="submission" date="2017-07" db="EMBL/GenBank/DDBJ databases">
        <title>Taro Niue Genome Assembly and Annotation.</title>
        <authorList>
            <person name="Atibalentja N."/>
            <person name="Keating K."/>
            <person name="Fields C.J."/>
        </authorList>
    </citation>
    <scope>NUCLEOTIDE SEQUENCE</scope>
    <source>
        <strain evidence="2">Niue_2</strain>
        <tissue evidence="2">Leaf</tissue>
    </source>
</reference>
<organism evidence="2 3">
    <name type="scientific">Colocasia esculenta</name>
    <name type="common">Wild taro</name>
    <name type="synonym">Arum esculentum</name>
    <dbReference type="NCBI Taxonomy" id="4460"/>
    <lineage>
        <taxon>Eukaryota</taxon>
        <taxon>Viridiplantae</taxon>
        <taxon>Streptophyta</taxon>
        <taxon>Embryophyta</taxon>
        <taxon>Tracheophyta</taxon>
        <taxon>Spermatophyta</taxon>
        <taxon>Magnoliopsida</taxon>
        <taxon>Liliopsida</taxon>
        <taxon>Araceae</taxon>
        <taxon>Aroideae</taxon>
        <taxon>Colocasieae</taxon>
        <taxon>Colocasia</taxon>
    </lineage>
</organism>
<sequence>MSFLRREHANPRASMPKSSRKPAQPLPLAEQNTLRFCLAGVAQHPTRGAHADNQRHKVATRM</sequence>
<evidence type="ECO:0000313" key="2">
    <source>
        <dbReference type="EMBL" id="MQL68720.1"/>
    </source>
</evidence>
<dbReference type="Proteomes" id="UP000652761">
    <property type="component" value="Unassembled WGS sequence"/>
</dbReference>
<feature type="region of interest" description="Disordered" evidence="1">
    <location>
        <begin position="1"/>
        <end position="28"/>
    </location>
</feature>
<dbReference type="AlphaFoldDB" id="A0A843THZ1"/>